<dbReference type="Proteomes" id="UP000183832">
    <property type="component" value="Unassembled WGS sequence"/>
</dbReference>
<keyword evidence="6" id="KW-1185">Reference proteome</keyword>
<dbReference type="Pfam" id="PF13855">
    <property type="entry name" value="LRR_8"/>
    <property type="match status" value="1"/>
</dbReference>
<name>A0A1J1J0N3_9DIPT</name>
<evidence type="ECO:0000313" key="5">
    <source>
        <dbReference type="EMBL" id="CRL04982.1"/>
    </source>
</evidence>
<keyword evidence="2 4" id="KW-0732">Signal</keyword>
<dbReference type="InterPro" id="IPR003591">
    <property type="entry name" value="Leu-rich_rpt_typical-subtyp"/>
</dbReference>
<dbReference type="OrthoDB" id="7739973at2759"/>
<accession>A0A1J1J0N3</accession>
<dbReference type="PANTHER" id="PTHR24373">
    <property type="entry name" value="SLIT RELATED LEUCINE-RICH REPEAT NEURONAL PROTEIN"/>
    <property type="match status" value="1"/>
</dbReference>
<protein>
    <submittedName>
        <fullName evidence="5">CLUMA_CG018660, isoform A</fullName>
    </submittedName>
</protein>
<dbReference type="PROSITE" id="PS51450">
    <property type="entry name" value="LRR"/>
    <property type="match status" value="1"/>
</dbReference>
<dbReference type="SMART" id="SM00369">
    <property type="entry name" value="LRR_TYP"/>
    <property type="match status" value="6"/>
</dbReference>
<dbReference type="FunFam" id="3.80.10.10:FF:001164">
    <property type="entry name" value="GH01279p"/>
    <property type="match status" value="1"/>
</dbReference>
<keyword evidence="1" id="KW-0433">Leucine-rich repeat</keyword>
<gene>
    <name evidence="5" type="ORF">CLUMA_CG018660</name>
</gene>
<dbReference type="Gene3D" id="3.80.10.10">
    <property type="entry name" value="Ribonuclease Inhibitor"/>
    <property type="match status" value="2"/>
</dbReference>
<evidence type="ECO:0000256" key="4">
    <source>
        <dbReference type="SAM" id="SignalP"/>
    </source>
</evidence>
<dbReference type="InterPro" id="IPR050328">
    <property type="entry name" value="Dev_Immune_Receptor"/>
</dbReference>
<sequence length="304" mass="35290">MWYFEFFIMTFLTIFLKVNCDGEIICNNSKTTARISRVNYSSPLEFNEEQVQHCLLENSIKIELLTSAPPNCTIKSFEIYEYPKERLSVNVSLIFPELLVYKINNSKIVNIFKNAFYGLTKLEELNVRNTELIQIRQGVFNGLINLITLRLDDNNIQYVSDEAFVDLINLEYLSFHNNWMSKIKRNNFKGLSSLKILDLSKNYIHIIDLNAFDDVKNLRSLDLSNNGLFVITRNTFIGLNFLTYLNLDRNDIHKIDGDAFDGLQSLKTVRFVFENITKNCIKKDFEGDGELKELIAAVKINCTR</sequence>
<keyword evidence="3" id="KW-0677">Repeat</keyword>
<dbReference type="GO" id="GO:0031012">
    <property type="term" value="C:extracellular matrix"/>
    <property type="evidence" value="ECO:0007669"/>
    <property type="project" value="TreeGrafter"/>
</dbReference>
<proteinExistence type="predicted"/>
<evidence type="ECO:0000313" key="6">
    <source>
        <dbReference type="Proteomes" id="UP000183832"/>
    </source>
</evidence>
<dbReference type="STRING" id="568069.A0A1J1J0N3"/>
<dbReference type="AlphaFoldDB" id="A0A1J1J0N3"/>
<dbReference type="GO" id="GO:0005615">
    <property type="term" value="C:extracellular space"/>
    <property type="evidence" value="ECO:0007669"/>
    <property type="project" value="TreeGrafter"/>
</dbReference>
<dbReference type="PANTHER" id="PTHR24373:SF398">
    <property type="entry name" value="LEUCINE-RICH REPEAT-CONTAINING G-PROTEIN COUPLED RECEPTOR 6"/>
    <property type="match status" value="1"/>
</dbReference>
<evidence type="ECO:0000256" key="2">
    <source>
        <dbReference type="ARBA" id="ARBA00022729"/>
    </source>
</evidence>
<dbReference type="EMBL" id="CVRI01000064">
    <property type="protein sequence ID" value="CRL04982.1"/>
    <property type="molecule type" value="Genomic_DNA"/>
</dbReference>
<dbReference type="InterPro" id="IPR032675">
    <property type="entry name" value="LRR_dom_sf"/>
</dbReference>
<evidence type="ECO:0000256" key="1">
    <source>
        <dbReference type="ARBA" id="ARBA00022614"/>
    </source>
</evidence>
<feature type="signal peptide" evidence="4">
    <location>
        <begin position="1"/>
        <end position="20"/>
    </location>
</feature>
<dbReference type="InterPro" id="IPR001611">
    <property type="entry name" value="Leu-rich_rpt"/>
</dbReference>
<dbReference type="SUPFAM" id="SSF52058">
    <property type="entry name" value="L domain-like"/>
    <property type="match status" value="1"/>
</dbReference>
<evidence type="ECO:0000256" key="3">
    <source>
        <dbReference type="ARBA" id="ARBA00022737"/>
    </source>
</evidence>
<organism evidence="5 6">
    <name type="scientific">Clunio marinus</name>
    <dbReference type="NCBI Taxonomy" id="568069"/>
    <lineage>
        <taxon>Eukaryota</taxon>
        <taxon>Metazoa</taxon>
        <taxon>Ecdysozoa</taxon>
        <taxon>Arthropoda</taxon>
        <taxon>Hexapoda</taxon>
        <taxon>Insecta</taxon>
        <taxon>Pterygota</taxon>
        <taxon>Neoptera</taxon>
        <taxon>Endopterygota</taxon>
        <taxon>Diptera</taxon>
        <taxon>Nematocera</taxon>
        <taxon>Chironomoidea</taxon>
        <taxon>Chironomidae</taxon>
        <taxon>Clunio</taxon>
    </lineage>
</organism>
<feature type="chain" id="PRO_5012882009" evidence="4">
    <location>
        <begin position="21"/>
        <end position="304"/>
    </location>
</feature>
<reference evidence="5 6" key="1">
    <citation type="submission" date="2015-04" db="EMBL/GenBank/DDBJ databases">
        <authorList>
            <person name="Syromyatnikov M.Y."/>
            <person name="Popov V.N."/>
        </authorList>
    </citation>
    <scope>NUCLEOTIDE SEQUENCE [LARGE SCALE GENOMIC DNA]</scope>
</reference>